<evidence type="ECO:0000256" key="7">
    <source>
        <dbReference type="ARBA" id="ARBA00022927"/>
    </source>
</evidence>
<evidence type="ECO:0000256" key="4">
    <source>
        <dbReference type="ARBA" id="ARBA00022475"/>
    </source>
</evidence>
<keyword evidence="4" id="KW-1003">Cell membrane</keyword>
<dbReference type="InterPro" id="IPR051045">
    <property type="entry name" value="TonB-dependent_transducer"/>
</dbReference>
<dbReference type="PANTHER" id="PTHR33446">
    <property type="entry name" value="PROTEIN TONB-RELATED"/>
    <property type="match status" value="1"/>
</dbReference>
<name>A0ABX8GUN8_9BACT</name>
<feature type="domain" description="TonB C-terminal" evidence="11">
    <location>
        <begin position="421"/>
        <end position="511"/>
    </location>
</feature>
<dbReference type="PROSITE" id="PS52015">
    <property type="entry name" value="TONB_CTD"/>
    <property type="match status" value="1"/>
</dbReference>
<evidence type="ECO:0000256" key="5">
    <source>
        <dbReference type="ARBA" id="ARBA00022519"/>
    </source>
</evidence>
<dbReference type="EMBL" id="CP076128">
    <property type="protein sequence ID" value="QWG07314.1"/>
    <property type="molecule type" value="Genomic_DNA"/>
</dbReference>
<keyword evidence="8 10" id="KW-1133">Transmembrane helix</keyword>
<evidence type="ECO:0000313" key="13">
    <source>
        <dbReference type="Proteomes" id="UP000682802"/>
    </source>
</evidence>
<keyword evidence="6 10" id="KW-0812">Transmembrane</keyword>
<sequence>MLNYLLLSSSGLLILALFYFGFHKNETFFQQNRIILLLGIIVSLTFPLFENLLTIEQQVYITEILPTVYLPEITIGKTSNTINLLQSWSWKILVLLGYTAITLILSLRFFYSNIKLFVFIRKHPPQRIKGSLIINTEGLYPTFAYLKYIFWDNTKALSPKEEKLIFLHEQTHIKELHSLDIFVMEILKIIFWFNPAIYIIDAALRTQHEYLADQKANQMTNDASYSQLMIRSLFEDNSISIGHGFQFSTIKNRIKMLKKERTNQWKRISSLFTFSILISSIIFLQACIKDELEATDPKLSEYNQEMIYGYNYNGRTYWDTNSIYSENLDEGEIESINVVKGLSLPPVFNSNVKTAIVIQFRNDLNESFFNKVKEELPSTSHLVTPISKKPNSLQKGVISIDELNNDEKTYEIVQNSAFYPDGMDSFYKSIGQIMKYPKKAREKGIEGKVYLQFVINKDGNGEDFKIVNSDNSIFDEEVLRIAELTIKDWTPANHEGKIVKQRLVLPISFKL</sequence>
<protein>
    <submittedName>
        <fullName evidence="12">M56 family metallopeptidase</fullName>
    </submittedName>
</protein>
<dbReference type="CDD" id="cd07341">
    <property type="entry name" value="M56_BlaR1_MecR1_like"/>
    <property type="match status" value="1"/>
</dbReference>
<organism evidence="12 13">
    <name type="scientific">Flammeovirga kamogawensis</name>
    <dbReference type="NCBI Taxonomy" id="373891"/>
    <lineage>
        <taxon>Bacteria</taxon>
        <taxon>Pseudomonadati</taxon>
        <taxon>Bacteroidota</taxon>
        <taxon>Cytophagia</taxon>
        <taxon>Cytophagales</taxon>
        <taxon>Flammeovirgaceae</taxon>
        <taxon>Flammeovirga</taxon>
    </lineage>
</organism>
<evidence type="ECO:0000256" key="8">
    <source>
        <dbReference type="ARBA" id="ARBA00022989"/>
    </source>
</evidence>
<dbReference type="Pfam" id="PF03544">
    <property type="entry name" value="TonB_C"/>
    <property type="match status" value="1"/>
</dbReference>
<gene>
    <name evidence="12" type="ORF">KM029_18720</name>
</gene>
<dbReference type="SUPFAM" id="SSF74653">
    <property type="entry name" value="TolA/TonB C-terminal domain"/>
    <property type="match status" value="1"/>
</dbReference>
<dbReference type="RefSeq" id="WP_144074710.1">
    <property type="nucleotide sequence ID" value="NZ_CP076128.1"/>
</dbReference>
<evidence type="ECO:0000256" key="2">
    <source>
        <dbReference type="ARBA" id="ARBA00006555"/>
    </source>
</evidence>
<comment type="similarity">
    <text evidence="2">Belongs to the TonB family.</text>
</comment>
<dbReference type="InterPro" id="IPR037682">
    <property type="entry name" value="TonB_C"/>
</dbReference>
<dbReference type="Pfam" id="PF05569">
    <property type="entry name" value="Peptidase_M56"/>
    <property type="match status" value="1"/>
</dbReference>
<dbReference type="PANTHER" id="PTHR33446:SF2">
    <property type="entry name" value="PROTEIN TONB"/>
    <property type="match status" value="1"/>
</dbReference>
<evidence type="ECO:0000256" key="10">
    <source>
        <dbReference type="SAM" id="Phobius"/>
    </source>
</evidence>
<dbReference type="InterPro" id="IPR006260">
    <property type="entry name" value="TonB/TolA_C"/>
</dbReference>
<keyword evidence="3" id="KW-0813">Transport</keyword>
<feature type="transmembrane region" description="Helical" evidence="10">
    <location>
        <begin position="34"/>
        <end position="53"/>
    </location>
</feature>
<dbReference type="InterPro" id="IPR008756">
    <property type="entry name" value="Peptidase_M56"/>
</dbReference>
<comment type="subcellular location">
    <subcellularLocation>
        <location evidence="1">Cell inner membrane</location>
        <topology evidence="1">Single-pass membrane protein</topology>
        <orientation evidence="1">Periplasmic side</orientation>
    </subcellularLocation>
</comment>
<reference evidence="12 13" key="1">
    <citation type="submission" date="2021-05" db="EMBL/GenBank/DDBJ databases">
        <title>Comparative genomic studies on the polysaccharide-degrading batcterial strains of the Flammeovirga genus.</title>
        <authorList>
            <person name="Zewei F."/>
            <person name="Zheng Z."/>
            <person name="Yu L."/>
            <person name="Ruyue G."/>
            <person name="Yanhong M."/>
            <person name="Yuanyuan C."/>
            <person name="Jingyan G."/>
            <person name="Wenjun H."/>
        </authorList>
    </citation>
    <scope>NUCLEOTIDE SEQUENCE [LARGE SCALE GENOMIC DNA]</scope>
    <source>
        <strain evidence="12 13">YS10</strain>
    </source>
</reference>
<keyword evidence="13" id="KW-1185">Reference proteome</keyword>
<evidence type="ECO:0000256" key="9">
    <source>
        <dbReference type="ARBA" id="ARBA00023136"/>
    </source>
</evidence>
<evidence type="ECO:0000256" key="6">
    <source>
        <dbReference type="ARBA" id="ARBA00022692"/>
    </source>
</evidence>
<dbReference type="Proteomes" id="UP000682802">
    <property type="component" value="Chromosome 1"/>
</dbReference>
<evidence type="ECO:0000313" key="12">
    <source>
        <dbReference type="EMBL" id="QWG07314.1"/>
    </source>
</evidence>
<keyword evidence="7" id="KW-0653">Protein transport</keyword>
<dbReference type="Gene3D" id="3.30.1150.10">
    <property type="match status" value="1"/>
</dbReference>
<evidence type="ECO:0000259" key="11">
    <source>
        <dbReference type="PROSITE" id="PS52015"/>
    </source>
</evidence>
<feature type="transmembrane region" description="Helical" evidence="10">
    <location>
        <begin position="6"/>
        <end position="22"/>
    </location>
</feature>
<feature type="transmembrane region" description="Helical" evidence="10">
    <location>
        <begin position="88"/>
        <end position="111"/>
    </location>
</feature>
<keyword evidence="9 10" id="KW-0472">Membrane</keyword>
<proteinExistence type="inferred from homology"/>
<keyword evidence="5" id="KW-0997">Cell inner membrane</keyword>
<evidence type="ECO:0000256" key="1">
    <source>
        <dbReference type="ARBA" id="ARBA00004383"/>
    </source>
</evidence>
<feature type="transmembrane region" description="Helical" evidence="10">
    <location>
        <begin position="268"/>
        <end position="286"/>
    </location>
</feature>
<evidence type="ECO:0000256" key="3">
    <source>
        <dbReference type="ARBA" id="ARBA00022448"/>
    </source>
</evidence>
<accession>A0ABX8GUN8</accession>
<dbReference type="NCBIfam" id="TIGR01352">
    <property type="entry name" value="tonB_Cterm"/>
    <property type="match status" value="1"/>
</dbReference>